<comment type="caution">
    <text evidence="7">The sequence shown here is derived from an EMBL/GenBank/DDBJ whole genome shotgun (WGS) entry which is preliminary data.</text>
</comment>
<evidence type="ECO:0000259" key="6">
    <source>
        <dbReference type="PROSITE" id="PS50110"/>
    </source>
</evidence>
<dbReference type="PROSITE" id="PS50110">
    <property type="entry name" value="RESPONSE_REGULATORY"/>
    <property type="match status" value="1"/>
</dbReference>
<gene>
    <name evidence="7" type="ORF">S06H3_07005</name>
</gene>
<dbReference type="SUPFAM" id="SSF48452">
    <property type="entry name" value="TPR-like"/>
    <property type="match status" value="1"/>
</dbReference>
<dbReference type="GO" id="GO:0000156">
    <property type="term" value="F:phosphorelay response regulator activity"/>
    <property type="evidence" value="ECO:0007669"/>
    <property type="project" value="TreeGrafter"/>
</dbReference>
<keyword evidence="2" id="KW-0902">Two-component regulatory system</keyword>
<reference evidence="7" key="1">
    <citation type="journal article" date="2014" name="Front. Microbiol.">
        <title>High frequency of phylogenetically diverse reductive dehalogenase-homologous genes in deep subseafloor sedimentary metagenomes.</title>
        <authorList>
            <person name="Kawai M."/>
            <person name="Futagami T."/>
            <person name="Toyoda A."/>
            <person name="Takaki Y."/>
            <person name="Nishi S."/>
            <person name="Hori S."/>
            <person name="Arai W."/>
            <person name="Tsubouchi T."/>
            <person name="Morono Y."/>
            <person name="Uchiyama I."/>
            <person name="Ito T."/>
            <person name="Fujiyama A."/>
            <person name="Inagaki F."/>
            <person name="Takami H."/>
        </authorList>
    </citation>
    <scope>NUCLEOTIDE SEQUENCE</scope>
    <source>
        <strain evidence="7">Expedition CK06-06</strain>
    </source>
</reference>
<dbReference type="PROSITE" id="PS50005">
    <property type="entry name" value="TPR"/>
    <property type="match status" value="1"/>
</dbReference>
<proteinExistence type="predicted"/>
<evidence type="ECO:0000313" key="7">
    <source>
        <dbReference type="EMBL" id="GAH96162.1"/>
    </source>
</evidence>
<accession>X1JQ24</accession>
<dbReference type="PANTHER" id="PTHR48111">
    <property type="entry name" value="REGULATOR OF RPOS"/>
    <property type="match status" value="1"/>
</dbReference>
<dbReference type="Gene3D" id="3.40.50.2300">
    <property type="match status" value="1"/>
</dbReference>
<evidence type="ECO:0000256" key="4">
    <source>
        <dbReference type="ARBA" id="ARBA00023125"/>
    </source>
</evidence>
<keyword evidence="1" id="KW-0597">Phosphoprotein</keyword>
<evidence type="ECO:0000256" key="2">
    <source>
        <dbReference type="ARBA" id="ARBA00023012"/>
    </source>
</evidence>
<keyword evidence="3" id="KW-0805">Transcription regulation</keyword>
<dbReference type="InterPro" id="IPR039420">
    <property type="entry name" value="WalR-like"/>
</dbReference>
<dbReference type="EMBL" id="BARV01002791">
    <property type="protein sequence ID" value="GAH96162.1"/>
    <property type="molecule type" value="Genomic_DNA"/>
</dbReference>
<dbReference type="Pfam" id="PF00072">
    <property type="entry name" value="Response_reg"/>
    <property type="match status" value="1"/>
</dbReference>
<dbReference type="SMART" id="SM00448">
    <property type="entry name" value="REC"/>
    <property type="match status" value="1"/>
</dbReference>
<evidence type="ECO:0000256" key="5">
    <source>
        <dbReference type="ARBA" id="ARBA00023163"/>
    </source>
</evidence>
<dbReference type="GO" id="GO:0032993">
    <property type="term" value="C:protein-DNA complex"/>
    <property type="evidence" value="ECO:0007669"/>
    <property type="project" value="TreeGrafter"/>
</dbReference>
<dbReference type="InterPro" id="IPR019734">
    <property type="entry name" value="TPR_rpt"/>
</dbReference>
<dbReference type="InterPro" id="IPR011006">
    <property type="entry name" value="CheY-like_superfamily"/>
</dbReference>
<dbReference type="Gene3D" id="1.25.40.10">
    <property type="entry name" value="Tetratricopeptide repeat domain"/>
    <property type="match status" value="1"/>
</dbReference>
<feature type="domain" description="Response regulatory" evidence="6">
    <location>
        <begin position="3"/>
        <end position="117"/>
    </location>
</feature>
<dbReference type="GO" id="GO:0000976">
    <property type="term" value="F:transcription cis-regulatory region binding"/>
    <property type="evidence" value="ECO:0007669"/>
    <property type="project" value="TreeGrafter"/>
</dbReference>
<dbReference type="AlphaFoldDB" id="X1JQ24"/>
<dbReference type="GO" id="GO:0006355">
    <property type="term" value="P:regulation of DNA-templated transcription"/>
    <property type="evidence" value="ECO:0007669"/>
    <property type="project" value="TreeGrafter"/>
</dbReference>
<sequence length="339" mass="38257">MKPVLIVEDEAIMRESLRDWFKDEGYEVETAEEGEEALQRIGEKEFGVAVLDLRLPGRDGLEVLREATAQSPKLKGIIITAYPSVETAVEAMKMGVVDYLVKPFSLDALEKSIQEILGSIQVEIKPEEIEVEEATVEAPAVEEAKVEEIIAITEEEIPAHLEQGKTYFKAGHYREALREFQSILHMAPGNIETRVWLRRTKEGLAKPKTEVPEAEAAIEEAVKPKECLWSKMGVVSSRICTRNYDCLTCEFDQTMEEKMAAGEAPGLDEALERLKELPGSQRLCRYALKSDVSYRLCTRLFQCATCEFGQFMQDALEQKLAKLAARREALRKKEQKARA</sequence>
<protein>
    <recommendedName>
        <fullName evidence="6">Response regulatory domain-containing protein</fullName>
    </recommendedName>
</protein>
<dbReference type="InterPro" id="IPR001789">
    <property type="entry name" value="Sig_transdc_resp-reg_receiver"/>
</dbReference>
<evidence type="ECO:0000256" key="1">
    <source>
        <dbReference type="ARBA" id="ARBA00022553"/>
    </source>
</evidence>
<organism evidence="7">
    <name type="scientific">marine sediment metagenome</name>
    <dbReference type="NCBI Taxonomy" id="412755"/>
    <lineage>
        <taxon>unclassified sequences</taxon>
        <taxon>metagenomes</taxon>
        <taxon>ecological metagenomes</taxon>
    </lineage>
</organism>
<dbReference type="GO" id="GO:0005829">
    <property type="term" value="C:cytosol"/>
    <property type="evidence" value="ECO:0007669"/>
    <property type="project" value="TreeGrafter"/>
</dbReference>
<keyword evidence="5" id="KW-0804">Transcription</keyword>
<dbReference type="SUPFAM" id="SSF52172">
    <property type="entry name" value="CheY-like"/>
    <property type="match status" value="1"/>
</dbReference>
<dbReference type="InterPro" id="IPR011990">
    <property type="entry name" value="TPR-like_helical_dom_sf"/>
</dbReference>
<keyword evidence="4" id="KW-0238">DNA-binding</keyword>
<dbReference type="PANTHER" id="PTHR48111:SF1">
    <property type="entry name" value="TWO-COMPONENT RESPONSE REGULATOR ORR33"/>
    <property type="match status" value="1"/>
</dbReference>
<name>X1JQ24_9ZZZZ</name>
<evidence type="ECO:0000256" key="3">
    <source>
        <dbReference type="ARBA" id="ARBA00023015"/>
    </source>
</evidence>